<proteinExistence type="predicted"/>
<name>Q64786_ADEG1</name>
<protein>
    <submittedName>
        <fullName evidence="1">Orf2 protein</fullName>
    </submittedName>
</protein>
<dbReference type="PIR" id="S54126">
    <property type="entry name" value="S54126"/>
</dbReference>
<accession>Q64786</accession>
<dbReference type="EMBL" id="X84724">
    <property type="protein sequence ID" value="CAA59206.1"/>
    <property type="molecule type" value="Genomic_DNA"/>
</dbReference>
<evidence type="ECO:0000313" key="1">
    <source>
        <dbReference type="EMBL" id="CAA59206.1"/>
    </source>
</evidence>
<organismHost>
    <name type="scientific">Galliformes</name>
    <name type="common">landfowls</name>
    <dbReference type="NCBI Taxonomy" id="8976"/>
</organismHost>
<dbReference type="InterPro" id="IPR057648">
    <property type="entry name" value="U_exon-like"/>
</dbReference>
<sequence>MMSNPRKYWLRLNDQAVVRFDEPLNPGFVFWLRRRYRARVTSEGGERVTVTRREPFNDRELEEIYCETEHRQQKVRFTSPKRCLRRPCGLCRWHCTARGNRRGWCCRRDEGQRRGGR</sequence>
<dbReference type="Pfam" id="PF23683">
    <property type="entry name" value="U_exon"/>
    <property type="match status" value="1"/>
</dbReference>
<reference evidence="1" key="1">
    <citation type="journal article" date="1995" name="J. Mol. Biol.">
        <title>The avian adenovirus penton: two fibres and one base.</title>
        <authorList>
            <person name="Hess M."/>
            <person name="Cuzange A."/>
            <person name="Ruigrok R.W."/>
            <person name="Chroboczek J."/>
            <person name="Jacrot B."/>
        </authorList>
    </citation>
    <scope>NUCLEOTIDE SEQUENCE</scope>
    <source>
        <strain evidence="1">phelps</strain>
    </source>
</reference>
<gene>
    <name evidence="1" type="primary">orf2</name>
</gene>
<organism evidence="1">
    <name type="scientific">Fowl adenovirus A serotype 1 (strain CELO / Phelps)</name>
    <name type="common">FAdV-1</name>
    <name type="synonym">Avian adenovirus gal1 (strain Phelps)</name>
    <dbReference type="NCBI Taxonomy" id="10553"/>
    <lineage>
        <taxon>Viruses</taxon>
        <taxon>Varidnaviria</taxon>
        <taxon>Bamfordvirae</taxon>
        <taxon>Preplasmiviricota</taxon>
        <taxon>Polisuviricotina</taxon>
        <taxon>Pharingeaviricetes</taxon>
        <taxon>Rowavirales</taxon>
        <taxon>Adenoviridae</taxon>
        <taxon>Aviadenovirus</taxon>
        <taxon>Aviadenovirus ventriculi</taxon>
        <taxon>Fowl aviadenovirus A</taxon>
    </lineage>
</organism>